<dbReference type="Proteomes" id="UP000230069">
    <property type="component" value="Unassembled WGS sequence"/>
</dbReference>
<reference evidence="1 2" key="1">
    <citation type="submission" date="2017-09" db="EMBL/GenBank/DDBJ databases">
        <title>WGS assembly of Aquilegia coerulea Goldsmith.</title>
        <authorList>
            <person name="Hodges S."/>
            <person name="Kramer E."/>
            <person name="Nordborg M."/>
            <person name="Tomkins J."/>
            <person name="Borevitz J."/>
            <person name="Derieg N."/>
            <person name="Yan J."/>
            <person name="Mihaltcheva S."/>
            <person name="Hayes R.D."/>
            <person name="Rokhsar D."/>
        </authorList>
    </citation>
    <scope>NUCLEOTIDE SEQUENCE [LARGE SCALE GENOMIC DNA]</scope>
    <source>
        <strain evidence="2">cv. Goldsmith</strain>
    </source>
</reference>
<gene>
    <name evidence="1" type="ORF">AQUCO_04100210v1</name>
</gene>
<protein>
    <submittedName>
        <fullName evidence="1">Uncharacterized protein</fullName>
    </submittedName>
</protein>
<keyword evidence="2" id="KW-1185">Reference proteome</keyword>
<evidence type="ECO:0000313" key="1">
    <source>
        <dbReference type="EMBL" id="PIA33629.1"/>
    </source>
</evidence>
<organism evidence="1 2">
    <name type="scientific">Aquilegia coerulea</name>
    <name type="common">Rocky mountain columbine</name>
    <dbReference type="NCBI Taxonomy" id="218851"/>
    <lineage>
        <taxon>Eukaryota</taxon>
        <taxon>Viridiplantae</taxon>
        <taxon>Streptophyta</taxon>
        <taxon>Embryophyta</taxon>
        <taxon>Tracheophyta</taxon>
        <taxon>Spermatophyta</taxon>
        <taxon>Magnoliopsida</taxon>
        <taxon>Ranunculales</taxon>
        <taxon>Ranunculaceae</taxon>
        <taxon>Thalictroideae</taxon>
        <taxon>Aquilegia</taxon>
    </lineage>
</organism>
<sequence length="91" mass="10542">MNMTKVLDLSFVFSSPNSIFIIQIDTTIHYPHPLYHGVISVFEQKMSWNNEENNITQYQRSSEKVRKLIVIRLLATCLTQKSSHTKTNNGD</sequence>
<proteinExistence type="predicted"/>
<dbReference type="EMBL" id="KZ305058">
    <property type="protein sequence ID" value="PIA33629.1"/>
    <property type="molecule type" value="Genomic_DNA"/>
</dbReference>
<accession>A0A2G5CQW4</accession>
<evidence type="ECO:0000313" key="2">
    <source>
        <dbReference type="Proteomes" id="UP000230069"/>
    </source>
</evidence>
<dbReference type="InParanoid" id="A0A2G5CQW4"/>
<name>A0A2G5CQW4_AQUCA</name>
<dbReference type="AlphaFoldDB" id="A0A2G5CQW4"/>